<protein>
    <submittedName>
        <fullName evidence="2">Uncharacterized protein</fullName>
    </submittedName>
</protein>
<organism evidence="2 3">
    <name type="scientific">Camellia sinensis</name>
    <name type="common">Tea plant</name>
    <name type="synonym">Thea sinensis</name>
    <dbReference type="NCBI Taxonomy" id="4442"/>
    <lineage>
        <taxon>Eukaryota</taxon>
        <taxon>Viridiplantae</taxon>
        <taxon>Streptophyta</taxon>
        <taxon>Embryophyta</taxon>
        <taxon>Tracheophyta</taxon>
        <taxon>Spermatophyta</taxon>
        <taxon>Magnoliopsida</taxon>
        <taxon>eudicotyledons</taxon>
        <taxon>Gunneridae</taxon>
        <taxon>Pentapetalae</taxon>
        <taxon>asterids</taxon>
        <taxon>Ericales</taxon>
        <taxon>Theaceae</taxon>
        <taxon>Camellia</taxon>
    </lineage>
</organism>
<dbReference type="Proteomes" id="UP000593564">
    <property type="component" value="Unassembled WGS sequence"/>
</dbReference>
<sequence length="161" mass="18208">MRNFDKLSLITYVALLLMENDVVVVIGLRPSGIAHDVLGVFRTGGLNLGLKSCCQHKFTGILERLSSCGGLVDCYSTLLENDDLQRIHDRWILLNRYTPKDEEQDIDEHESIRPKSTLHVTSFKDFVDKKEDEVMESIEQKSDSKRQASQCSDGHPSSPSR</sequence>
<reference evidence="2 3" key="2">
    <citation type="submission" date="2020-07" db="EMBL/GenBank/DDBJ databases">
        <title>Genome assembly of wild tea tree DASZ reveals pedigree and selection history of tea varieties.</title>
        <authorList>
            <person name="Zhang W."/>
        </authorList>
    </citation>
    <scope>NUCLEOTIDE SEQUENCE [LARGE SCALE GENOMIC DNA]</scope>
    <source>
        <strain evidence="3">cv. G240</strain>
        <tissue evidence="2">Leaf</tissue>
    </source>
</reference>
<evidence type="ECO:0000313" key="2">
    <source>
        <dbReference type="EMBL" id="KAF5950223.1"/>
    </source>
</evidence>
<comment type="caution">
    <text evidence="2">The sequence shown here is derived from an EMBL/GenBank/DDBJ whole genome shotgun (WGS) entry which is preliminary data.</text>
</comment>
<gene>
    <name evidence="2" type="ORF">HYC85_012216</name>
</gene>
<evidence type="ECO:0000313" key="3">
    <source>
        <dbReference type="Proteomes" id="UP000593564"/>
    </source>
</evidence>
<name>A0A7J7HBA6_CAMSI</name>
<evidence type="ECO:0000256" key="1">
    <source>
        <dbReference type="SAM" id="MobiDB-lite"/>
    </source>
</evidence>
<keyword evidence="3" id="KW-1185">Reference proteome</keyword>
<dbReference type="AlphaFoldDB" id="A0A7J7HBA6"/>
<accession>A0A7J7HBA6</accession>
<feature type="compositionally biased region" description="Polar residues" evidence="1">
    <location>
        <begin position="147"/>
        <end position="161"/>
    </location>
</feature>
<feature type="region of interest" description="Disordered" evidence="1">
    <location>
        <begin position="134"/>
        <end position="161"/>
    </location>
</feature>
<dbReference type="EMBL" id="JACBKZ010000005">
    <property type="protein sequence ID" value="KAF5950223.1"/>
    <property type="molecule type" value="Genomic_DNA"/>
</dbReference>
<feature type="compositionally biased region" description="Basic and acidic residues" evidence="1">
    <location>
        <begin position="134"/>
        <end position="146"/>
    </location>
</feature>
<proteinExistence type="predicted"/>
<reference evidence="3" key="1">
    <citation type="journal article" date="2020" name="Nat. Commun.">
        <title>Genome assembly of wild tea tree DASZ reveals pedigree and selection history of tea varieties.</title>
        <authorList>
            <person name="Zhang W."/>
            <person name="Zhang Y."/>
            <person name="Qiu H."/>
            <person name="Guo Y."/>
            <person name="Wan H."/>
            <person name="Zhang X."/>
            <person name="Scossa F."/>
            <person name="Alseekh S."/>
            <person name="Zhang Q."/>
            <person name="Wang P."/>
            <person name="Xu L."/>
            <person name="Schmidt M.H."/>
            <person name="Jia X."/>
            <person name="Li D."/>
            <person name="Zhu A."/>
            <person name="Guo F."/>
            <person name="Chen W."/>
            <person name="Ni D."/>
            <person name="Usadel B."/>
            <person name="Fernie A.R."/>
            <person name="Wen W."/>
        </authorList>
    </citation>
    <scope>NUCLEOTIDE SEQUENCE [LARGE SCALE GENOMIC DNA]</scope>
    <source>
        <strain evidence="3">cv. G240</strain>
    </source>
</reference>